<evidence type="ECO:0000256" key="1">
    <source>
        <dbReference type="SAM" id="MobiDB-lite"/>
    </source>
</evidence>
<dbReference type="AlphaFoldDB" id="A0A1Y2LHF4"/>
<reference evidence="2 3" key="1">
    <citation type="journal article" date="2017" name="Genome Announc.">
        <title>Genome sequence of the saprophytic ascomycete Epicoccum nigrum ICMP 19927 strain isolated from New Zealand.</title>
        <authorList>
            <person name="Fokin M."/>
            <person name="Fleetwood D."/>
            <person name="Weir B.S."/>
            <person name="Villas-Boas S.G."/>
        </authorList>
    </citation>
    <scope>NUCLEOTIDE SEQUENCE [LARGE SCALE GENOMIC DNA]</scope>
    <source>
        <strain evidence="2 3">ICMP 19927</strain>
    </source>
</reference>
<feature type="compositionally biased region" description="Basic and acidic residues" evidence="1">
    <location>
        <begin position="27"/>
        <end position="39"/>
    </location>
</feature>
<feature type="region of interest" description="Disordered" evidence="1">
    <location>
        <begin position="1"/>
        <end position="55"/>
    </location>
</feature>
<dbReference type="EMBL" id="KZ108001">
    <property type="protein sequence ID" value="OSS43180.1"/>
    <property type="molecule type" value="Genomic_DNA"/>
</dbReference>
<evidence type="ECO:0008006" key="4">
    <source>
        <dbReference type="Google" id="ProtNLM"/>
    </source>
</evidence>
<feature type="compositionally biased region" description="Polar residues" evidence="1">
    <location>
        <begin position="373"/>
        <end position="386"/>
    </location>
</feature>
<protein>
    <recommendedName>
        <fullName evidence="4">Retrotransposon gag domain-containing protein</fullName>
    </recommendedName>
</protein>
<dbReference type="Proteomes" id="UP000193240">
    <property type="component" value="Unassembled WGS sequence"/>
</dbReference>
<dbReference type="InParanoid" id="A0A1Y2LHF4"/>
<evidence type="ECO:0000313" key="3">
    <source>
        <dbReference type="Proteomes" id="UP000193240"/>
    </source>
</evidence>
<organism evidence="2 3">
    <name type="scientific">Epicoccum nigrum</name>
    <name type="common">Soil fungus</name>
    <name type="synonym">Epicoccum purpurascens</name>
    <dbReference type="NCBI Taxonomy" id="105696"/>
    <lineage>
        <taxon>Eukaryota</taxon>
        <taxon>Fungi</taxon>
        <taxon>Dikarya</taxon>
        <taxon>Ascomycota</taxon>
        <taxon>Pezizomycotina</taxon>
        <taxon>Dothideomycetes</taxon>
        <taxon>Pleosporomycetidae</taxon>
        <taxon>Pleosporales</taxon>
        <taxon>Pleosporineae</taxon>
        <taxon>Didymellaceae</taxon>
        <taxon>Epicoccum</taxon>
    </lineage>
</organism>
<keyword evidence="3" id="KW-1185">Reference proteome</keyword>
<evidence type="ECO:0000313" key="2">
    <source>
        <dbReference type="EMBL" id="OSS43180.1"/>
    </source>
</evidence>
<sequence length="424" mass="48402">MAGGHRTLRSATQSARDAPLNEPGEIPETRRDDTNREDNPLASAPSDTNFTPIDIRATTLPIQTRRRESQDEAMSLQAAVTRRLETLEEAELRNAPIAEIELRQKQLDRAMAMLKEAQGGQTLGRSRPAFDEAGRLMRTLNNVQPKPKLGTEKTSPTPQQVDQWAKDIETAFQYTQVLEDSVTRTHWIMGTIQFSTHRELIQQRITEGSIRTWAELRAEEEQLVQDPVFTRYENYQKFFEIEWSKEDSVNSFLMLLSRRESLLPRSFFKFDDGTEDHEFKIAFIWSKIPELLQKEIQRNGALEHIQEWPEFERALRNAETAIGPLKSTSEKSDRQAMAKRGPSSPPRRRFKRQNSRGNTPARSDSGTVPGEPQQPSTAPAHNSGRWTSRGGGNQSQPRDHQKPHWKNRHPGNSQQKPSQGKGKP</sequence>
<feature type="region of interest" description="Disordered" evidence="1">
    <location>
        <begin position="322"/>
        <end position="424"/>
    </location>
</feature>
<gene>
    <name evidence="2" type="ORF">B5807_12188</name>
</gene>
<accession>A0A1Y2LHF4</accession>
<feature type="compositionally biased region" description="Polar residues" evidence="1">
    <location>
        <begin position="355"/>
        <end position="366"/>
    </location>
</feature>
<name>A0A1Y2LHF4_EPING</name>
<proteinExistence type="predicted"/>